<keyword evidence="6" id="KW-0175">Coiled coil</keyword>
<feature type="domain" description="Dynein heavy chain hydrolytic ATP-binding dynein motor region" evidence="11">
    <location>
        <begin position="1078"/>
        <end position="1404"/>
    </location>
</feature>
<dbReference type="GO" id="GO:0042995">
    <property type="term" value="C:cell projection"/>
    <property type="evidence" value="ECO:0007669"/>
    <property type="project" value="UniProtKB-SubCell"/>
</dbReference>
<evidence type="ECO:0000313" key="12">
    <source>
        <dbReference type="EMBL" id="GIM01957.1"/>
    </source>
</evidence>
<dbReference type="Gene3D" id="1.10.8.710">
    <property type="match status" value="1"/>
</dbReference>
<dbReference type="InterPro" id="IPR042228">
    <property type="entry name" value="Dynein_linker_3"/>
</dbReference>
<keyword evidence="5" id="KW-0547">Nucleotide-binding</keyword>
<evidence type="ECO:0000313" key="13">
    <source>
        <dbReference type="Proteomes" id="UP000722791"/>
    </source>
</evidence>
<dbReference type="InterPro" id="IPR035699">
    <property type="entry name" value="AAA_6"/>
</dbReference>
<keyword evidence="7" id="KW-0206">Cytoskeleton</keyword>
<organism evidence="12 13">
    <name type="scientific">Volvox reticuliferus</name>
    <dbReference type="NCBI Taxonomy" id="1737510"/>
    <lineage>
        <taxon>Eukaryota</taxon>
        <taxon>Viridiplantae</taxon>
        <taxon>Chlorophyta</taxon>
        <taxon>core chlorophytes</taxon>
        <taxon>Chlorophyceae</taxon>
        <taxon>CS clade</taxon>
        <taxon>Chlamydomonadales</taxon>
        <taxon>Volvocaceae</taxon>
        <taxon>Volvox</taxon>
    </lineage>
</organism>
<feature type="non-terminal residue" evidence="12">
    <location>
        <position position="1"/>
    </location>
</feature>
<evidence type="ECO:0000256" key="3">
    <source>
        <dbReference type="ARBA" id="ARBA00008887"/>
    </source>
</evidence>
<dbReference type="InterPro" id="IPR043157">
    <property type="entry name" value="Dynein_AAA1S"/>
</dbReference>
<protein>
    <recommendedName>
        <fullName evidence="14">Dynein heavy chain</fullName>
    </recommendedName>
</protein>
<evidence type="ECO:0000256" key="8">
    <source>
        <dbReference type="ARBA" id="ARBA00023273"/>
    </source>
</evidence>
<dbReference type="GO" id="GO:0051959">
    <property type="term" value="F:dynein light intermediate chain binding"/>
    <property type="evidence" value="ECO:0007669"/>
    <property type="project" value="InterPro"/>
</dbReference>
<comment type="subcellular location">
    <subcellularLocation>
        <location evidence="2">Cell projection</location>
    </subcellularLocation>
    <subcellularLocation>
        <location evidence="1">Cytoplasm</location>
        <location evidence="1">Cytoskeleton</location>
    </subcellularLocation>
</comment>
<accession>A0A8J4G7Z1</accession>
<comment type="caution">
    <text evidence="12">The sequence shown here is derived from an EMBL/GenBank/DDBJ whole genome shotgun (WGS) entry which is preliminary data.</text>
</comment>
<dbReference type="FunFam" id="3.40.50.300:FF:000063">
    <property type="entry name" value="dynein heavy chain 6, axonemal"/>
    <property type="match status" value="1"/>
</dbReference>
<dbReference type="GO" id="GO:0030286">
    <property type="term" value="C:dynein complex"/>
    <property type="evidence" value="ECO:0007669"/>
    <property type="project" value="InterPro"/>
</dbReference>
<evidence type="ECO:0000256" key="1">
    <source>
        <dbReference type="ARBA" id="ARBA00004245"/>
    </source>
</evidence>
<dbReference type="GO" id="GO:0005524">
    <property type="term" value="F:ATP binding"/>
    <property type="evidence" value="ECO:0007669"/>
    <property type="project" value="InterPro"/>
</dbReference>
<dbReference type="FunFam" id="1.10.8.710:FF:000004">
    <property type="entry name" value="Dynein axonemal heavy chain 6"/>
    <property type="match status" value="1"/>
</dbReference>
<evidence type="ECO:0000259" key="10">
    <source>
        <dbReference type="Pfam" id="PF08393"/>
    </source>
</evidence>
<feature type="compositionally biased region" description="Gly residues" evidence="9">
    <location>
        <begin position="38"/>
        <end position="48"/>
    </location>
</feature>
<dbReference type="GO" id="GO:0045505">
    <property type="term" value="F:dynein intermediate chain binding"/>
    <property type="evidence" value="ECO:0007669"/>
    <property type="project" value="InterPro"/>
</dbReference>
<reference evidence="12" key="1">
    <citation type="journal article" date="2021" name="Proc. Natl. Acad. Sci. U.S.A.">
        <title>Three genomes in the algal genus Volvox reveal the fate of a haploid sex-determining region after a transition to homothallism.</title>
        <authorList>
            <person name="Yamamoto K."/>
            <person name="Hamaji T."/>
            <person name="Kawai-Toyooka H."/>
            <person name="Matsuzaki R."/>
            <person name="Takahashi F."/>
            <person name="Nishimura Y."/>
            <person name="Kawachi M."/>
            <person name="Noguchi H."/>
            <person name="Minakuchi Y."/>
            <person name="Umen J.G."/>
            <person name="Toyoda A."/>
            <person name="Nozaki H."/>
        </authorList>
    </citation>
    <scope>NUCLEOTIDE SEQUENCE</scope>
    <source>
        <strain evidence="12">NIES-3785</strain>
    </source>
</reference>
<evidence type="ECO:0000256" key="6">
    <source>
        <dbReference type="ARBA" id="ARBA00023054"/>
    </source>
</evidence>
<dbReference type="FunFam" id="1.20.140.100:FF:000004">
    <property type="entry name" value="Dynein axonemal heavy chain 6"/>
    <property type="match status" value="1"/>
</dbReference>
<proteinExistence type="inferred from homology"/>
<dbReference type="GO" id="GO:0007018">
    <property type="term" value="P:microtubule-based movement"/>
    <property type="evidence" value="ECO:0007669"/>
    <property type="project" value="InterPro"/>
</dbReference>
<evidence type="ECO:0000256" key="7">
    <source>
        <dbReference type="ARBA" id="ARBA00023212"/>
    </source>
</evidence>
<keyword evidence="8" id="KW-0966">Cell projection</keyword>
<feature type="compositionally biased region" description="Pro residues" evidence="9">
    <location>
        <begin position="23"/>
        <end position="35"/>
    </location>
</feature>
<dbReference type="InterPro" id="IPR027417">
    <property type="entry name" value="P-loop_NTPase"/>
</dbReference>
<dbReference type="InterPro" id="IPR026983">
    <property type="entry name" value="DHC"/>
</dbReference>
<dbReference type="Proteomes" id="UP000722791">
    <property type="component" value="Unassembled WGS sequence"/>
</dbReference>
<evidence type="ECO:0008006" key="14">
    <source>
        <dbReference type="Google" id="ProtNLM"/>
    </source>
</evidence>
<evidence type="ECO:0000256" key="9">
    <source>
        <dbReference type="SAM" id="MobiDB-lite"/>
    </source>
</evidence>
<feature type="domain" description="Dynein heavy chain linker" evidence="10">
    <location>
        <begin position="486"/>
        <end position="888"/>
    </location>
</feature>
<sequence length="1720" mass="186266">MICEALHELLMESTSDLLTALSPRPPPPPPPPPLAEPGSGGGDGGGGDPDPTLDFGLFDDFSAPKEWGIDGGQFLQLEIHLRNGAGSGGAAAAGRSAPMTVSGAGSVASTVTISAVQRSVSGGGGGREHISDLLLVPAPQEFYRSFDRIHSSWVSQILAVARLLTHPKLQEYMELPLDSKAVDVEGFHEILLGTSFLRVAGAVQGRLRTLMMEAEELMLTFEDIKDASLSCQPVDETAVRLAWEAGQHDLVMYRREMSLVKDKLDAVLAIPPYRQLGVLRVQLSSLVAALRPTPERALSALCDLLPRLAAFVHNGFIGVVHSAIRRLNTVPTCADELSLYLGHLAACEARKATLDKDYELVVAHYELIYDFGIKVPEMQAASYATLARDFASLRDAMWAADSSRERLVELYGAELKGQVEQINKQVATISMLAQHDMILDESSDPETVLEYTGELLQKVLALQAQAERIQSHQRTFKIGETRFTELEDCHEDVALRHLLWTVVRDWAELTAVWLECPFEQLQPGTMEEQIGAVSRAVFKMERGLVPNKIVPRLRSEVNYWRDLVPMVAALRNPHLKERHWVKVNAAVGCYIERNDELTLQALLEMKLLSVREAISTISTEATQEAALEALLDRIVDKWRHVELALKPYKALKDTYVLGGVDEVLTVLEDSAAVMATVSASRYVAGIRSEVERMDKQLRLFGDTLDEWLDVQRQWLALEPILTTADIQRQLPAEARAFAAVDRQLKEINRKAKDRPNALQAGTQAGLLEQLRRCNETLEGVFKNLEAYLEAKRTAFPRFYFLSNDELLQILSQSRNPQAVQPHLQKCFDGIRSLDFGDDARANDILAMLSGDGERVPLGKNLKARGSVEQWLSSVEAAMRAAVRAAARKANRDYNGGAGRWEWARNTPAQLVVVCSNIHWVRSVETCFRSREPLVALDELHAVCASQLYELTVIVRGASITPLERKVLVTLITTDVHNRDVVDALLQRRCTSAADFTWQMQLRYEYESSSGTTGAAGPHHAVSGVAGAMVSAEGGGGGAAGGGGGGGLLGSFGIGGLVGPPPIMQDEVVIRQVNAKFYYGFEYLGAQPRLVITPMTDRAFMTLTGALHMRLGGAPAGPAGTGKTETVKDLAKALGVQCVVFNCGDNLDFKFMRKFFSGLAQAGAWACFDEFNRIDIEVLSVVAQQLHAIQTALRAGAERFVFEGTEIRLMPSCGVFVTMNPGYAGRTELPDNLQALFRPMAMMVPDYALVAEVMLFSEGFVGARALSRKMVQLYKLASEQLSQQDHYDFGMRALKTVLVSAGSLKRSCPEDPEETLLIRALRESDVPKLISEDVRLFDAVVSDLFPGVDLPAASNLELQGALVEACGSLGLQAVPPFLSKAVQLWETINMRFGAMLVGPPGGGKTSVYRTLATAVTHLHHPANGAAADEFSAIDDPDGLRAASSATSAFLGNSMHLPHLATAAAAAVADAATAAAAAPGVFAIAAAGAVAADGGGADAESSPAAVPPSASRPTSGPAAVASCISGMVAADSPYQPVHTHVINPKAITLGELYGEYNLATNEWQDGLASSIIRTAVEAGQHCSDLQWVIFDGPVDTVWVENMNTVLDDNCMLCLPNGERIKLNPVTMRMLFEVADLAAASPATVSRCGMVYITPDDMGWRPYVRSWLDALPANIMESFPPDDGHVPLTAELTLGETSPTSSYRRSTASHFDFLSLSLAHGAT</sequence>
<dbReference type="Pfam" id="PF08393">
    <property type="entry name" value="DHC_N2"/>
    <property type="match status" value="1"/>
</dbReference>
<evidence type="ECO:0000256" key="4">
    <source>
        <dbReference type="ARBA" id="ARBA00022490"/>
    </source>
</evidence>
<dbReference type="FunFam" id="3.20.180.20:FF:000003">
    <property type="entry name" value="Dynein heavy chain 12, axonemal"/>
    <property type="match status" value="1"/>
</dbReference>
<dbReference type="Gene3D" id="1.10.287.2620">
    <property type="match status" value="1"/>
</dbReference>
<evidence type="ECO:0000256" key="5">
    <source>
        <dbReference type="ARBA" id="ARBA00022741"/>
    </source>
</evidence>
<feature type="region of interest" description="Disordered" evidence="9">
    <location>
        <begin position="17"/>
        <end position="57"/>
    </location>
</feature>
<gene>
    <name evidence="12" type="ORF">Vretimale_6722</name>
</gene>
<dbReference type="PANTHER" id="PTHR45703">
    <property type="entry name" value="DYNEIN HEAVY CHAIN"/>
    <property type="match status" value="1"/>
</dbReference>
<comment type="similarity">
    <text evidence="3">Belongs to the dynein heavy chain family.</text>
</comment>
<evidence type="ECO:0000256" key="2">
    <source>
        <dbReference type="ARBA" id="ARBA00004316"/>
    </source>
</evidence>
<name>A0A8J4G7Z1_9CHLO</name>
<dbReference type="Gene3D" id="3.20.180.20">
    <property type="entry name" value="Dynein heavy chain, N-terminal domain 2"/>
    <property type="match status" value="1"/>
</dbReference>
<dbReference type="InterPro" id="IPR042222">
    <property type="entry name" value="Dynein_2_N"/>
</dbReference>
<dbReference type="SUPFAM" id="SSF52540">
    <property type="entry name" value="P-loop containing nucleoside triphosphate hydrolases"/>
    <property type="match status" value="2"/>
</dbReference>
<dbReference type="EMBL" id="BNCQ01000010">
    <property type="protein sequence ID" value="GIM01957.1"/>
    <property type="molecule type" value="Genomic_DNA"/>
</dbReference>
<dbReference type="InterPro" id="IPR013602">
    <property type="entry name" value="Dynein_heavy_linker"/>
</dbReference>
<dbReference type="Pfam" id="PF12774">
    <property type="entry name" value="AAA_6"/>
    <property type="match status" value="1"/>
</dbReference>
<evidence type="ECO:0000259" key="11">
    <source>
        <dbReference type="Pfam" id="PF12774"/>
    </source>
</evidence>
<dbReference type="PANTHER" id="PTHR45703:SF36">
    <property type="entry name" value="DYNEIN HEAVY CHAIN, CYTOPLASMIC"/>
    <property type="match status" value="1"/>
</dbReference>
<dbReference type="Gene3D" id="3.40.50.300">
    <property type="entry name" value="P-loop containing nucleotide triphosphate hydrolases"/>
    <property type="match status" value="2"/>
</dbReference>
<keyword evidence="4" id="KW-0963">Cytoplasm</keyword>
<dbReference type="Gene3D" id="1.20.58.1120">
    <property type="match status" value="1"/>
</dbReference>
<dbReference type="Gene3D" id="1.20.140.100">
    <property type="entry name" value="Dynein heavy chain, N-terminal domain 2"/>
    <property type="match status" value="1"/>
</dbReference>